<dbReference type="PROSITE" id="PS51257">
    <property type="entry name" value="PROKAR_LIPOPROTEIN"/>
    <property type="match status" value="1"/>
</dbReference>
<evidence type="ECO:0000259" key="1">
    <source>
        <dbReference type="PROSITE" id="PS50093"/>
    </source>
</evidence>
<dbReference type="CDD" id="cd00146">
    <property type="entry name" value="PKD"/>
    <property type="match status" value="1"/>
</dbReference>
<reference evidence="3" key="1">
    <citation type="journal article" date="2019" name="Int. J. Syst. Evol. Microbiol.">
        <title>The Global Catalogue of Microorganisms (GCM) 10K type strain sequencing project: providing services to taxonomists for standard genome sequencing and annotation.</title>
        <authorList>
            <consortium name="The Broad Institute Genomics Platform"/>
            <consortium name="The Broad Institute Genome Sequencing Center for Infectious Disease"/>
            <person name="Wu L."/>
            <person name="Ma J."/>
        </authorList>
    </citation>
    <scope>NUCLEOTIDE SEQUENCE [LARGE SCALE GENOMIC DNA]</scope>
    <source>
        <strain evidence="3">CGMCC 1.15342</strain>
    </source>
</reference>
<dbReference type="InterPro" id="IPR022409">
    <property type="entry name" value="PKD/Chitinase_dom"/>
</dbReference>
<dbReference type="Pfam" id="PF18911">
    <property type="entry name" value="PKD_4"/>
    <property type="match status" value="1"/>
</dbReference>
<accession>A0ABQ1LAI0</accession>
<dbReference type="EMBL" id="BMIK01000002">
    <property type="protein sequence ID" value="GGC21269.1"/>
    <property type="molecule type" value="Genomic_DNA"/>
</dbReference>
<evidence type="ECO:0000313" key="3">
    <source>
        <dbReference type="Proteomes" id="UP000597338"/>
    </source>
</evidence>
<protein>
    <recommendedName>
        <fullName evidence="1">PKD domain-containing protein</fullName>
    </recommendedName>
</protein>
<evidence type="ECO:0000313" key="2">
    <source>
        <dbReference type="EMBL" id="GGC21269.1"/>
    </source>
</evidence>
<dbReference type="InterPro" id="IPR013783">
    <property type="entry name" value="Ig-like_fold"/>
</dbReference>
<dbReference type="PROSITE" id="PS50093">
    <property type="entry name" value="PKD"/>
    <property type="match status" value="1"/>
</dbReference>
<name>A0ABQ1LAI0_9SPHI</name>
<proteinExistence type="predicted"/>
<dbReference type="Proteomes" id="UP000597338">
    <property type="component" value="Unassembled WGS sequence"/>
</dbReference>
<keyword evidence="3" id="KW-1185">Reference proteome</keyword>
<dbReference type="InterPro" id="IPR035986">
    <property type="entry name" value="PKD_dom_sf"/>
</dbReference>
<dbReference type="SUPFAM" id="SSF49299">
    <property type="entry name" value="PKD domain"/>
    <property type="match status" value="1"/>
</dbReference>
<dbReference type="Gene3D" id="2.60.40.10">
    <property type="entry name" value="Immunoglobulins"/>
    <property type="match status" value="1"/>
</dbReference>
<feature type="domain" description="PKD" evidence="1">
    <location>
        <begin position="64"/>
        <end position="99"/>
    </location>
</feature>
<comment type="caution">
    <text evidence="2">The sequence shown here is derived from an EMBL/GenBank/DDBJ whole genome shotgun (WGS) entry which is preliminary data.</text>
</comment>
<gene>
    <name evidence="2" type="ORF">GCM10011386_11530</name>
</gene>
<sequence>MYSIKKLGMKRKNIILLAGMALATLLIISCKKEDGEGGTKAVFSYVADGFIVNFTNFSTGATEYEWDFGDESGTASTARAPQHVYTAKGDFLVTLTAKNGDLVSTFTDTVTIVGPNIKIDGDFTDWEYVGYSHVNEGTSGGTILAVKTFSTATDLNFLVEGTHDMTLARLQIYIDTDNNPETGYASWQYPAGAGADFKIEGSITDGWGGLQQHSGNPADDWGGFSGDIASFPEVIVYSEMKTEQDKNRIEFSVKRSLLGTLANHVNYAIVENSITYSQIGALPANQYPEAKYAVFSF</sequence>
<dbReference type="InterPro" id="IPR000601">
    <property type="entry name" value="PKD_dom"/>
</dbReference>
<organism evidence="2 3">
    <name type="scientific">Parapedobacter defluvii</name>
    <dbReference type="NCBI Taxonomy" id="2045106"/>
    <lineage>
        <taxon>Bacteria</taxon>
        <taxon>Pseudomonadati</taxon>
        <taxon>Bacteroidota</taxon>
        <taxon>Sphingobacteriia</taxon>
        <taxon>Sphingobacteriales</taxon>
        <taxon>Sphingobacteriaceae</taxon>
        <taxon>Parapedobacter</taxon>
    </lineage>
</organism>
<dbReference type="SMART" id="SM00089">
    <property type="entry name" value="PKD"/>
    <property type="match status" value="1"/>
</dbReference>